<accession>A0ABT6AWB4</accession>
<dbReference type="RefSeq" id="WP_276267264.1">
    <property type="nucleotide sequence ID" value="NZ_JARJLM010000466.1"/>
</dbReference>
<gene>
    <name evidence="1" type="ORF">P3W85_28845</name>
</gene>
<dbReference type="Proteomes" id="UP001216674">
    <property type="component" value="Unassembled WGS sequence"/>
</dbReference>
<proteinExistence type="predicted"/>
<evidence type="ECO:0000313" key="1">
    <source>
        <dbReference type="EMBL" id="MDF3836929.1"/>
    </source>
</evidence>
<evidence type="ECO:0008006" key="3">
    <source>
        <dbReference type="Google" id="ProtNLM"/>
    </source>
</evidence>
<dbReference type="EMBL" id="JARJLM010000466">
    <property type="protein sequence ID" value="MDF3836929.1"/>
    <property type="molecule type" value="Genomic_DNA"/>
</dbReference>
<sequence>MCKHSRYGITAQYTGADMFLTAHTPCESPLSLAAEKAAQLHALLSMVSDHASASAGMPGASGNLNEELQRQLLSLAAGLAQETLVLSEMVVADGKSA</sequence>
<protein>
    <recommendedName>
        <fullName evidence="3">DUF3077 domain-containing protein</fullName>
    </recommendedName>
</protein>
<comment type="caution">
    <text evidence="1">The sequence shown here is derived from an EMBL/GenBank/DDBJ whole genome shotgun (WGS) entry which is preliminary data.</text>
</comment>
<name>A0ABT6AWB4_9BURK</name>
<organism evidence="1 2">
    <name type="scientific">Cupriavidus basilensis</name>
    <dbReference type="NCBI Taxonomy" id="68895"/>
    <lineage>
        <taxon>Bacteria</taxon>
        <taxon>Pseudomonadati</taxon>
        <taxon>Pseudomonadota</taxon>
        <taxon>Betaproteobacteria</taxon>
        <taxon>Burkholderiales</taxon>
        <taxon>Burkholderiaceae</taxon>
        <taxon>Cupriavidus</taxon>
    </lineage>
</organism>
<keyword evidence="2" id="KW-1185">Reference proteome</keyword>
<reference evidence="1 2" key="1">
    <citation type="submission" date="2023-03" db="EMBL/GenBank/DDBJ databases">
        <title>Draft assemblies of triclosan tolerant bacteria isolated from returned activated sludge.</title>
        <authorList>
            <person name="Van Hamelsveld S."/>
        </authorList>
    </citation>
    <scope>NUCLEOTIDE SEQUENCE [LARGE SCALE GENOMIC DNA]</scope>
    <source>
        <strain evidence="1 2">GW210010_S58</strain>
    </source>
</reference>
<evidence type="ECO:0000313" key="2">
    <source>
        <dbReference type="Proteomes" id="UP001216674"/>
    </source>
</evidence>